<dbReference type="EMBL" id="JAZGQO010000007">
    <property type="protein sequence ID" value="KAK6181273.1"/>
    <property type="molecule type" value="Genomic_DNA"/>
</dbReference>
<reference evidence="1 2" key="1">
    <citation type="submission" date="2024-01" db="EMBL/GenBank/DDBJ databases">
        <title>The genome of the rayed Mediterranean limpet Patella caerulea (Linnaeus, 1758).</title>
        <authorList>
            <person name="Anh-Thu Weber A."/>
            <person name="Halstead-Nussloch G."/>
        </authorList>
    </citation>
    <scope>NUCLEOTIDE SEQUENCE [LARGE SCALE GENOMIC DNA]</scope>
    <source>
        <strain evidence="1">AATW-2023a</strain>
        <tissue evidence="1">Whole specimen</tissue>
    </source>
</reference>
<organism evidence="1 2">
    <name type="scientific">Patella caerulea</name>
    <name type="common">Rayed Mediterranean limpet</name>
    <dbReference type="NCBI Taxonomy" id="87958"/>
    <lineage>
        <taxon>Eukaryota</taxon>
        <taxon>Metazoa</taxon>
        <taxon>Spiralia</taxon>
        <taxon>Lophotrochozoa</taxon>
        <taxon>Mollusca</taxon>
        <taxon>Gastropoda</taxon>
        <taxon>Patellogastropoda</taxon>
        <taxon>Patelloidea</taxon>
        <taxon>Patellidae</taxon>
        <taxon>Patella</taxon>
    </lineage>
</organism>
<protein>
    <submittedName>
        <fullName evidence="1">Uncharacterized protein</fullName>
    </submittedName>
</protein>
<dbReference type="AlphaFoldDB" id="A0AAN8PRJ3"/>
<sequence>MSGGLNIPDIKLRKHAFRLQWTKKFLVSKGKIWTSFIKFFLNKYENLKLSHELLFINYSQKGLKDLPEFYKDILTAWDIVTNPKRVKYTTYTEIVNQPPFYNSNILLNSKPLYFPNYVSTGLRKIYDISYVFVPGLLPTIIDCFDLDEDSDDDCKHEEKITKQYKQIVSSLPRDWVDIINTPTVVKHLQIYLSNLKTGDNSRL</sequence>
<gene>
    <name evidence="1" type="ORF">SNE40_009162</name>
</gene>
<comment type="caution">
    <text evidence="1">The sequence shown here is derived from an EMBL/GenBank/DDBJ whole genome shotgun (WGS) entry which is preliminary data.</text>
</comment>
<keyword evidence="2" id="KW-1185">Reference proteome</keyword>
<evidence type="ECO:0000313" key="2">
    <source>
        <dbReference type="Proteomes" id="UP001347796"/>
    </source>
</evidence>
<evidence type="ECO:0000313" key="1">
    <source>
        <dbReference type="EMBL" id="KAK6181273.1"/>
    </source>
</evidence>
<name>A0AAN8PRJ3_PATCE</name>
<proteinExistence type="predicted"/>
<accession>A0AAN8PRJ3</accession>
<dbReference type="Proteomes" id="UP001347796">
    <property type="component" value="Unassembled WGS sequence"/>
</dbReference>